<gene>
    <name evidence="4" type="ORF">EJB06_23250</name>
</gene>
<dbReference type="OrthoDB" id="8705793at2"/>
<feature type="domain" description="Transposase IS4-like" evidence="2">
    <location>
        <begin position="115"/>
        <end position="264"/>
    </location>
</feature>
<dbReference type="InterPro" id="IPR025161">
    <property type="entry name" value="IS402-like_dom"/>
</dbReference>
<dbReference type="InterPro" id="IPR002559">
    <property type="entry name" value="Transposase_11"/>
</dbReference>
<dbReference type="PANTHER" id="PTHR30007:SF0">
    <property type="entry name" value="TRANSPOSASE"/>
    <property type="match status" value="1"/>
</dbReference>
<dbReference type="Pfam" id="PF13340">
    <property type="entry name" value="DUF4096"/>
    <property type="match status" value="1"/>
</dbReference>
<proteinExistence type="predicted"/>
<dbReference type="NCBIfam" id="NF033580">
    <property type="entry name" value="transpos_IS5_3"/>
    <property type="match status" value="1"/>
</dbReference>
<dbReference type="PANTHER" id="PTHR30007">
    <property type="entry name" value="PHP DOMAIN PROTEIN"/>
    <property type="match status" value="1"/>
</dbReference>
<dbReference type="GO" id="GO:0006313">
    <property type="term" value="P:DNA transposition"/>
    <property type="evidence" value="ECO:0007669"/>
    <property type="project" value="InterPro"/>
</dbReference>
<comment type="caution">
    <text evidence="4">The sequence shown here is derived from an EMBL/GenBank/DDBJ whole genome shotgun (WGS) entry which is preliminary data.</text>
</comment>
<keyword evidence="5" id="KW-1185">Reference proteome</keyword>
<dbReference type="Pfam" id="PF01609">
    <property type="entry name" value="DDE_Tnp_1"/>
    <property type="match status" value="1"/>
</dbReference>
<dbReference type="GO" id="GO:0004803">
    <property type="term" value="F:transposase activity"/>
    <property type="evidence" value="ECO:0007669"/>
    <property type="project" value="InterPro"/>
</dbReference>
<dbReference type="AlphaFoldDB" id="A0A430HG71"/>
<organism evidence="4 5">
    <name type="scientific">Massilia atriviolacea</name>
    <dbReference type="NCBI Taxonomy" id="2495579"/>
    <lineage>
        <taxon>Bacteria</taxon>
        <taxon>Pseudomonadati</taxon>
        <taxon>Pseudomonadota</taxon>
        <taxon>Betaproteobacteria</taxon>
        <taxon>Burkholderiales</taxon>
        <taxon>Oxalobacteraceae</taxon>
        <taxon>Telluria group</taxon>
        <taxon>Massilia</taxon>
    </lineage>
</organism>
<sequence length="275" mass="32302">MWTAEQRARHSLSASKGRSGYRSDISDQEWKLVEPLLPGRSRTGSPRKTELRQVINALRYLVRSGCEWRMLPNDFPPYQTVYYWFRRLMRRFLFRTIHDLALMLDRMCEQREVVPSAGIVDSQSVRAPGARERGYDAHKKIGGRKRHIAVDTDGRLLAMHLTPADIADSTGAQFVLDALVKRWPWVQHLFGDAAYDRRTLLDKAAYLDFTLDVVRGLQGQICFKVQPRRWVVERTFAWLMRYRRLVRDYEQRLDVSEAMMYIALGSSLLHRIRFR</sequence>
<evidence type="ECO:0000313" key="5">
    <source>
        <dbReference type="Proteomes" id="UP000278085"/>
    </source>
</evidence>
<accession>A0A430HG71</accession>
<evidence type="ECO:0000259" key="3">
    <source>
        <dbReference type="Pfam" id="PF13340"/>
    </source>
</evidence>
<reference evidence="4 5" key="1">
    <citation type="submission" date="2018-12" db="EMBL/GenBank/DDBJ databases">
        <authorList>
            <person name="Yang E."/>
        </authorList>
    </citation>
    <scope>NUCLEOTIDE SEQUENCE [LARGE SCALE GENOMIC DNA]</scope>
    <source>
        <strain evidence="4 5">SOD</strain>
    </source>
</reference>
<dbReference type="EMBL" id="RXLQ01000014">
    <property type="protein sequence ID" value="RSZ56554.1"/>
    <property type="molecule type" value="Genomic_DNA"/>
</dbReference>
<evidence type="ECO:0000313" key="4">
    <source>
        <dbReference type="EMBL" id="RSZ56554.1"/>
    </source>
</evidence>
<evidence type="ECO:0000256" key="1">
    <source>
        <dbReference type="SAM" id="MobiDB-lite"/>
    </source>
</evidence>
<feature type="domain" description="Insertion element IS402-like" evidence="3">
    <location>
        <begin position="25"/>
        <end position="98"/>
    </location>
</feature>
<feature type="region of interest" description="Disordered" evidence="1">
    <location>
        <begin position="1"/>
        <end position="22"/>
    </location>
</feature>
<dbReference type="GO" id="GO:0003677">
    <property type="term" value="F:DNA binding"/>
    <property type="evidence" value="ECO:0007669"/>
    <property type="project" value="InterPro"/>
</dbReference>
<evidence type="ECO:0000259" key="2">
    <source>
        <dbReference type="Pfam" id="PF01609"/>
    </source>
</evidence>
<protein>
    <submittedName>
        <fullName evidence="4">IS5 family transposase</fullName>
    </submittedName>
</protein>
<dbReference type="Proteomes" id="UP000278085">
    <property type="component" value="Unassembled WGS sequence"/>
</dbReference>
<name>A0A430HG71_9BURK</name>
<dbReference type="RefSeq" id="WP_126076408.1">
    <property type="nucleotide sequence ID" value="NZ_CP051166.1"/>
</dbReference>